<dbReference type="AlphaFoldDB" id="A0A1A7C0U9"/>
<dbReference type="Gene3D" id="3.10.310.50">
    <property type="match status" value="1"/>
</dbReference>
<dbReference type="Pfam" id="PF04536">
    <property type="entry name" value="TPM_phosphatase"/>
    <property type="match status" value="1"/>
</dbReference>
<dbReference type="Proteomes" id="UP000092713">
    <property type="component" value="Unassembled WGS sequence"/>
</dbReference>
<organism evidence="2 3">
    <name type="scientific">Janthinobacterium psychrotolerans</name>
    <dbReference type="NCBI Taxonomy" id="1747903"/>
    <lineage>
        <taxon>Bacteria</taxon>
        <taxon>Pseudomonadati</taxon>
        <taxon>Pseudomonadota</taxon>
        <taxon>Betaproteobacteria</taxon>
        <taxon>Burkholderiales</taxon>
        <taxon>Oxalobacteraceae</taxon>
        <taxon>Janthinobacterium</taxon>
    </lineage>
</organism>
<dbReference type="RefSeq" id="WP_065308124.1">
    <property type="nucleotide sequence ID" value="NZ_LOCQ01000054.1"/>
</dbReference>
<dbReference type="EMBL" id="LOCQ01000054">
    <property type="protein sequence ID" value="OBV39367.1"/>
    <property type="molecule type" value="Genomic_DNA"/>
</dbReference>
<feature type="domain" description="TPM" evidence="1">
    <location>
        <begin position="29"/>
        <end position="147"/>
    </location>
</feature>
<proteinExistence type="predicted"/>
<dbReference type="PANTHER" id="PTHR30373">
    <property type="entry name" value="UPF0603 PROTEIN YGCG"/>
    <property type="match status" value="1"/>
</dbReference>
<reference evidence="2 3" key="1">
    <citation type="submission" date="2016-04" db="EMBL/GenBank/DDBJ databases">
        <title>Draft genome sequence of Janthinobacterium psychrotolerans sp. nov., isolated from freshwater sediments in Denmark.</title>
        <authorList>
            <person name="Gong X."/>
            <person name="Skrivergaard S."/>
            <person name="Korsgaard B.S."/>
            <person name="Schreiber L."/>
            <person name="Marshall I.P."/>
            <person name="Finster K."/>
            <person name="Schramm A."/>
        </authorList>
    </citation>
    <scope>NUCLEOTIDE SEQUENCE [LARGE SCALE GENOMIC DNA]</scope>
    <source>
        <strain evidence="2 3">S3-2</strain>
    </source>
</reference>
<dbReference type="PATRIC" id="fig|1747903.4.peg.2952"/>
<evidence type="ECO:0000313" key="3">
    <source>
        <dbReference type="Proteomes" id="UP000092713"/>
    </source>
</evidence>
<evidence type="ECO:0000313" key="2">
    <source>
        <dbReference type="EMBL" id="OBV39367.1"/>
    </source>
</evidence>
<comment type="caution">
    <text evidence="2">The sequence shown here is derived from an EMBL/GenBank/DDBJ whole genome shotgun (WGS) entry which is preliminary data.</text>
</comment>
<dbReference type="PANTHER" id="PTHR30373:SF8">
    <property type="entry name" value="BLL7265 PROTEIN"/>
    <property type="match status" value="1"/>
</dbReference>
<accession>A0A1A7C0U9</accession>
<evidence type="ECO:0000259" key="1">
    <source>
        <dbReference type="Pfam" id="PF04536"/>
    </source>
</evidence>
<sequence length="173" mass="19255">MTQHLTFGQRCGRALKHWRTSPATARAAFPETTLKAIETAIADGEKIHRAEVRLIVEAALTPGMAYRGVTNRERARELFAHYGVWDTEDNCGVLIYINLAAHQVDIVADRHVGRRITPEQWQAICRTMTAGFASGNYHDSSLQALGELNSLLQHHFPASGERSNQLPNEAILL</sequence>
<name>A0A1A7C0U9_9BURK</name>
<gene>
    <name evidence="2" type="ORF">ASR47_1009182</name>
</gene>
<dbReference type="OrthoDB" id="5683663at2"/>
<dbReference type="InterPro" id="IPR007621">
    <property type="entry name" value="TPM_dom"/>
</dbReference>
<keyword evidence="3" id="KW-1185">Reference proteome</keyword>
<protein>
    <submittedName>
        <fullName evidence="2">TLP18.3, Psb32 and MOLO-1 founding protein of phosphatase</fullName>
    </submittedName>
</protein>
<dbReference type="STRING" id="1747903.ASR47_1009182"/>